<dbReference type="Pfam" id="PF25788">
    <property type="entry name" value="Ig_Rha78A_N"/>
    <property type="match status" value="1"/>
</dbReference>
<keyword evidence="3" id="KW-0378">Hydrolase</keyword>
<organism evidence="9 10">
    <name type="scientific">Candidatus Ordinivivax streblomastigis</name>
    <dbReference type="NCBI Taxonomy" id="2540710"/>
    <lineage>
        <taxon>Bacteria</taxon>
        <taxon>Pseudomonadati</taxon>
        <taxon>Bacteroidota</taxon>
        <taxon>Bacteroidia</taxon>
        <taxon>Bacteroidales</taxon>
        <taxon>Candidatus Ordinivivax</taxon>
    </lineage>
</organism>
<feature type="domain" description="Secretion system C-terminal sorting" evidence="8">
    <location>
        <begin position="1351"/>
        <end position="1415"/>
    </location>
</feature>
<dbReference type="Pfam" id="PF08531">
    <property type="entry name" value="Bac_rhamnosid_N"/>
    <property type="match status" value="1"/>
</dbReference>
<evidence type="ECO:0000256" key="1">
    <source>
        <dbReference type="ARBA" id="ARBA00001445"/>
    </source>
</evidence>
<dbReference type="InterPro" id="IPR013783">
    <property type="entry name" value="Ig-like_fold"/>
</dbReference>
<dbReference type="InterPro" id="IPR016007">
    <property type="entry name" value="Alpha_rhamnosid"/>
</dbReference>
<proteinExistence type="predicted"/>
<dbReference type="Gene3D" id="2.60.420.10">
    <property type="entry name" value="Maltose phosphorylase, domain 3"/>
    <property type="match status" value="1"/>
</dbReference>
<dbReference type="EC" id="3.2.1.40" evidence="2"/>
<evidence type="ECO:0000259" key="7">
    <source>
        <dbReference type="Pfam" id="PF17390"/>
    </source>
</evidence>
<dbReference type="InterPro" id="IPR008902">
    <property type="entry name" value="Rhamnosid_concanavalin"/>
</dbReference>
<dbReference type="Pfam" id="PF17389">
    <property type="entry name" value="Bac_rhamnosid6H"/>
    <property type="match status" value="1"/>
</dbReference>
<dbReference type="NCBIfam" id="TIGR04183">
    <property type="entry name" value="Por_Secre_tail"/>
    <property type="match status" value="1"/>
</dbReference>
<accession>A0A5M8P3E4</accession>
<evidence type="ECO:0000259" key="5">
    <source>
        <dbReference type="Pfam" id="PF08531"/>
    </source>
</evidence>
<dbReference type="InterPro" id="IPR008928">
    <property type="entry name" value="6-hairpin_glycosidase_sf"/>
</dbReference>
<dbReference type="InterPro" id="IPR012341">
    <property type="entry name" value="6hp_glycosidase-like_sf"/>
</dbReference>
<dbReference type="Gene3D" id="2.60.120.260">
    <property type="entry name" value="Galactose-binding domain-like"/>
    <property type="match status" value="2"/>
</dbReference>
<dbReference type="SUPFAM" id="SSF48208">
    <property type="entry name" value="Six-hairpin glycosidases"/>
    <property type="match status" value="1"/>
</dbReference>
<dbReference type="Pfam" id="PF17390">
    <property type="entry name" value="Bac_rhamnosid_C"/>
    <property type="match status" value="1"/>
</dbReference>
<dbReference type="Gene3D" id="2.60.40.10">
    <property type="entry name" value="Immunoglobulins"/>
    <property type="match status" value="1"/>
</dbReference>
<evidence type="ECO:0000256" key="3">
    <source>
        <dbReference type="ARBA" id="ARBA00022801"/>
    </source>
</evidence>
<dbReference type="InterPro" id="IPR026444">
    <property type="entry name" value="Secre_tail"/>
</dbReference>
<dbReference type="PANTHER" id="PTHR33307:SF6">
    <property type="entry name" value="ALPHA-RHAMNOSIDASE (EUROFUNG)-RELATED"/>
    <property type="match status" value="1"/>
</dbReference>
<feature type="domain" description="Alpha-L-rhamnosidase concanavalin-like" evidence="4">
    <location>
        <begin position="764"/>
        <end position="871"/>
    </location>
</feature>
<dbReference type="Gene3D" id="1.50.10.10">
    <property type="match status" value="1"/>
</dbReference>
<feature type="domain" description="Alpha-L-rhamnosidase C-terminal" evidence="7">
    <location>
        <begin position="1216"/>
        <end position="1298"/>
    </location>
</feature>
<evidence type="ECO:0000256" key="2">
    <source>
        <dbReference type="ARBA" id="ARBA00012652"/>
    </source>
</evidence>
<dbReference type="Proteomes" id="UP000324575">
    <property type="component" value="Unassembled WGS sequence"/>
</dbReference>
<comment type="caution">
    <text evidence="9">The sequence shown here is derived from an EMBL/GenBank/DDBJ whole genome shotgun (WGS) entry which is preliminary data.</text>
</comment>
<gene>
    <name evidence="9" type="ORF">EZS26_000890</name>
</gene>
<evidence type="ECO:0000259" key="6">
    <source>
        <dbReference type="Pfam" id="PF17389"/>
    </source>
</evidence>
<dbReference type="Gene3D" id="2.60.120.560">
    <property type="entry name" value="Exo-inulinase, domain 1"/>
    <property type="match status" value="1"/>
</dbReference>
<dbReference type="GO" id="GO:0005975">
    <property type="term" value="P:carbohydrate metabolic process"/>
    <property type="evidence" value="ECO:0007669"/>
    <property type="project" value="InterPro"/>
</dbReference>
<evidence type="ECO:0000259" key="8">
    <source>
        <dbReference type="Pfam" id="PF18962"/>
    </source>
</evidence>
<name>A0A5M8P3E4_9BACT</name>
<protein>
    <recommendedName>
        <fullName evidence="2">alpha-L-rhamnosidase</fullName>
        <ecNumber evidence="2">3.2.1.40</ecNumber>
    </recommendedName>
</protein>
<dbReference type="Pfam" id="PF18962">
    <property type="entry name" value="Por_Secre_tail"/>
    <property type="match status" value="1"/>
</dbReference>
<comment type="catalytic activity">
    <reaction evidence="1">
        <text>Hydrolysis of terminal non-reducing alpha-L-rhamnose residues in alpha-L-rhamnosides.</text>
        <dbReference type="EC" id="3.2.1.40"/>
    </reaction>
</comment>
<dbReference type="InterPro" id="IPR035396">
    <property type="entry name" value="Bac_rhamnosid6H"/>
</dbReference>
<dbReference type="InterPro" id="IPR013320">
    <property type="entry name" value="ConA-like_dom_sf"/>
</dbReference>
<dbReference type="PANTHER" id="PTHR33307">
    <property type="entry name" value="ALPHA-RHAMNOSIDASE (EUROFUNG)"/>
    <property type="match status" value="1"/>
</dbReference>
<evidence type="ECO:0000313" key="10">
    <source>
        <dbReference type="Proteomes" id="UP000324575"/>
    </source>
</evidence>
<dbReference type="InterPro" id="IPR013737">
    <property type="entry name" value="Bac_rhamnosid_N"/>
</dbReference>
<dbReference type="Pfam" id="PF05592">
    <property type="entry name" value="Bac_rhamnosid"/>
    <property type="match status" value="1"/>
</dbReference>
<reference evidence="9 10" key="1">
    <citation type="submission" date="2019-03" db="EMBL/GenBank/DDBJ databases">
        <title>Single cell metagenomics reveals metabolic interactions within the superorganism composed of flagellate Streblomastix strix and complex community of Bacteroidetes bacteria on its surface.</title>
        <authorList>
            <person name="Treitli S.C."/>
            <person name="Kolisko M."/>
            <person name="Husnik F."/>
            <person name="Keeling P."/>
            <person name="Hampl V."/>
        </authorList>
    </citation>
    <scope>NUCLEOTIDE SEQUENCE [LARGE SCALE GENOMIC DNA]</scope>
    <source>
        <strain evidence="9">St1</strain>
    </source>
</reference>
<dbReference type="GO" id="GO:0030596">
    <property type="term" value="F:alpha-L-rhamnosidase activity"/>
    <property type="evidence" value="ECO:0007669"/>
    <property type="project" value="UniProtKB-EC"/>
</dbReference>
<sequence length="1418" mass="157885">MMNKRTLLSIWMLLLLSITTLSASVINDLRVEYLKNPVGIDVSRPRFSWKIASEARGVFQTAYEIVVSTDTNDATVVWNSGQIASDKSVHIQYDGATLSPATRYYWKVNVWDQANEKTTSSETAFFETGLMDAGWSGAQWLKTTTKSQGETATVGEATRFSIEMDFEIVDGVAGPIFGAKDGSNFFMWQINIDNAPGRTLFRPHSWQNGNPVNHEDKDITNLINVQKNQTYHLRIAVDGDKASTYINDIPVDENRVNPHGGNYDYGAIGTGFRADRNNSHVAEKTYYDNIVVKINKDGQEETLFTENFSDPENYLFTGGSIVAGRLYLVGITDNSASHYSWQKDPANDHHFTVEADLTLINDNAGIIFSAKNTNSFYMWSINTYDNATQPILRRHYNNGAWTVSDAPIGAYYSKADLLNHKRHIKIDVRGIRIQTYIDDVLVDTYTDANNQLTTGGIGFRAFKDATMNEIALWDNILLNDYSAGEPVALFSEDFESGNNPFDAGEIVLVEGNAQFRISSENGEVRTFDDSLYGIPLFRTQFNLTKEIRLARIYTSGLGVYDVFINGQRVGTPTGDGKTVYDEFKPRWTDYKKDVFYSTYDVTALLQQGANALGASVSSGWWNGGIAHGHYGSPALGFISKLVVTYTDGSTETVVTTPETWHTATNGSIRKADIYNGESYDARKESAWSSPGFDDSAWYQCALNTDFKGEIKAFIGTTVQVRPERQRTPVKITKYEGVTASGTTHGTINVIETHETPSAIQLNKGQTVIYDLGQNMVGWVKFKVKGAAGSKITIRFAEMLNDNGAASRGNDGPGGSLYRVALRGAKATLTYTLKGDANGEEFHPSTAFYGFRYCDVSTTHPVEIESLTGEVVGTVNEEGSSFVTSHPLVNQLYSNIQWGQRGNFLSVPTDCPQRDERLGWTGDAQIFGRTATYNADVAGFFHKWLGDLRNGQRADGAYAVVAPTNWPPEYGSSAWADAGVIIPWITYLMYNDKGILEENFTAMERYMNYLPTQTGGGDRDIYGDWLAFEATDHRYISVCYYAYVASLMEKIAFALSTNENDNYAQKATAYRTIFNTIKSQFNTTYVNANGLLTQNTQAAYLLALKFDLLDEPNRQKGIDRLKQLIVNNGNKLSTGFVGTGIINQTLSEVGLTDIAYNLLLQRNNPSWLYSVDQGATTIWERWNSYTKESGFGDVSMNSFNHYAYGAVGEWMYRYMAGINPDENNPGFKHILLNPSPDFRETRPDGQERITKAEASYHSYYGQITSAWEIENSTKYTVIIPANTTATLTLPLNSNEDEVFENNVIASDAEGIISFEKTDKKAIIQLQSGSYVFEVQKKTAINNPSMGNNRLYLYPNPVDNLLNIDNNENITNVQLFNSLGKLIYAQPNGDPINMIAMVSGIYFVQVTTGKDLKTAKMVKK</sequence>
<feature type="domain" description="Bacterial alpha-L-rhamnosidase N-terminal" evidence="5">
    <location>
        <begin position="545"/>
        <end position="720"/>
    </location>
</feature>
<dbReference type="EMBL" id="SNRX01000004">
    <property type="protein sequence ID" value="KAA6302995.1"/>
    <property type="molecule type" value="Genomic_DNA"/>
</dbReference>
<dbReference type="InterPro" id="IPR035398">
    <property type="entry name" value="Bac_rhamnosid_C"/>
</dbReference>
<dbReference type="SUPFAM" id="SSF49899">
    <property type="entry name" value="Concanavalin A-like lectins/glucanases"/>
    <property type="match status" value="1"/>
</dbReference>
<feature type="domain" description="Alpha-L-rhamnosidase six-hairpin glycosidase" evidence="6">
    <location>
        <begin position="877"/>
        <end position="1214"/>
    </location>
</feature>
<evidence type="ECO:0000313" key="9">
    <source>
        <dbReference type="EMBL" id="KAA6302995.1"/>
    </source>
</evidence>
<evidence type="ECO:0000259" key="4">
    <source>
        <dbReference type="Pfam" id="PF05592"/>
    </source>
</evidence>